<gene>
    <name evidence="2" type="ORF">BG261_06140</name>
</gene>
<sequence>MEINKILSEIPSSESWKVIEEIKYGWSEDRKFYVETEDMQKLLVRLIPISYEEIYNDTKIQYEFIKECNKLDIKACKAIDFEKVNDEPYLYMILSYVEGEPLENMLTNLSNEEQYHCGSQAGRSLRKIHDLDYGEQFDGKAKLQRYFDRKKMQLENYTKSELRLENDEEIIEFVSKTLPDVIYRPTTFLHGDYHLGNLIYTPNGDVGVIDFNASELGDRYEDFYRLEILFGSKFFIRGLIDAYFEIEKEIPDEFWKMFKFYNLHAALCAILWANNYSSEEAEKMSKRSIRTLEHYEHGKLLIPSWYERKE</sequence>
<reference evidence="3" key="1">
    <citation type="submission" date="2016-09" db="EMBL/GenBank/DDBJ databases">
        <title>Draft genome sequence of a novel species of the family Streptococcaceae isolated from flowers.</title>
        <authorList>
            <person name="Chuah L.-O."/>
            <person name="Yap K.-P."/>
            <person name="Thong K.L."/>
            <person name="Liong M.T."/>
            <person name="Ahmad R."/>
            <person name="Rusul G."/>
        </authorList>
    </citation>
    <scope>NUCLEOTIDE SEQUENCE [LARGE SCALE GENOMIC DNA]</scope>
    <source>
        <strain evidence="3">DF1</strain>
    </source>
</reference>
<dbReference type="InterPro" id="IPR011009">
    <property type="entry name" value="Kinase-like_dom_sf"/>
</dbReference>
<dbReference type="Gene3D" id="3.90.1200.10">
    <property type="match status" value="1"/>
</dbReference>
<feature type="domain" description="Aminoglycoside phosphotransferase" evidence="1">
    <location>
        <begin position="19"/>
        <end position="239"/>
    </location>
</feature>
<evidence type="ECO:0000259" key="1">
    <source>
        <dbReference type="Pfam" id="PF01636"/>
    </source>
</evidence>
<dbReference type="AlphaFoldDB" id="A0A1E8GJQ6"/>
<dbReference type="EMBL" id="MKIR01000024">
    <property type="protein sequence ID" value="OFI48481.1"/>
    <property type="molecule type" value="Genomic_DNA"/>
</dbReference>
<dbReference type="PANTHER" id="PTHR41283:SF1">
    <property type="entry name" value="AMINOGLYCOSIDE PHOSPHOTRANSFERASE DOMAIN-CONTAINING PROTEIN"/>
    <property type="match status" value="1"/>
</dbReference>
<dbReference type="RefSeq" id="WP_070792879.1">
    <property type="nucleotide sequence ID" value="NZ_MKIR01000024.1"/>
</dbReference>
<evidence type="ECO:0000313" key="2">
    <source>
        <dbReference type="EMBL" id="OFI48481.1"/>
    </source>
</evidence>
<dbReference type="Proteomes" id="UP000178622">
    <property type="component" value="Unassembled WGS sequence"/>
</dbReference>
<dbReference type="Pfam" id="PF01636">
    <property type="entry name" value="APH"/>
    <property type="match status" value="1"/>
</dbReference>
<dbReference type="STRING" id="1859473.BG261_06140"/>
<organism evidence="2 3">
    <name type="scientific">Floricoccus tropicus</name>
    <dbReference type="NCBI Taxonomy" id="1859473"/>
    <lineage>
        <taxon>Bacteria</taxon>
        <taxon>Bacillati</taxon>
        <taxon>Bacillota</taxon>
        <taxon>Bacilli</taxon>
        <taxon>Lactobacillales</taxon>
        <taxon>Streptococcaceae</taxon>
        <taxon>Floricoccus</taxon>
    </lineage>
</organism>
<dbReference type="PANTHER" id="PTHR41283">
    <property type="entry name" value="AMINOGLYCOSIDE PHOSPHOTRANSFERASE"/>
    <property type="match status" value="1"/>
</dbReference>
<evidence type="ECO:0000313" key="3">
    <source>
        <dbReference type="Proteomes" id="UP000178622"/>
    </source>
</evidence>
<accession>A0A1E8GJQ6</accession>
<protein>
    <recommendedName>
        <fullName evidence="1">Aminoglycoside phosphotransferase domain-containing protein</fullName>
    </recommendedName>
</protein>
<keyword evidence="3" id="KW-1185">Reference proteome</keyword>
<proteinExistence type="predicted"/>
<comment type="caution">
    <text evidence="2">The sequence shown here is derived from an EMBL/GenBank/DDBJ whole genome shotgun (WGS) entry which is preliminary data.</text>
</comment>
<dbReference type="InterPro" id="IPR002575">
    <property type="entry name" value="Aminoglycoside_PTrfase"/>
</dbReference>
<name>A0A1E8GJQ6_9LACT</name>
<dbReference type="SUPFAM" id="SSF56112">
    <property type="entry name" value="Protein kinase-like (PK-like)"/>
    <property type="match status" value="1"/>
</dbReference>
<dbReference type="OrthoDB" id="334783at2"/>